<sequence length="253" mass="26982">MSFRDKVAIVTGAGSGNGRAIALQFLAEGAKVVIADINVDGANETVSLSPQGDNAFVVKVNVTKKAEVESMIAQTIEHFGKLDILINNAGIVKFSTFLEIEEEEWDLVHDVNLKAPFLCSQAAAKEMIKSNTRGRIINITSVEAHRIVSSSGHCQPHYNSSKGGLNLLTKAIALELAPHGITVNSVAPGVVETPFTAKGLENPEIKAWILDRVPVGRVATPNDIANAVLFLAKAESEYVTGATLFVDGGWTIH</sequence>
<dbReference type="STRING" id="54915.ADS79_33680"/>
<gene>
    <name evidence="4" type="ORF">ADS79_33680</name>
    <name evidence="3" type="ORF">BRE01_57380</name>
</gene>
<dbReference type="EMBL" id="LGIQ01000020">
    <property type="protein sequence ID" value="KNB68434.1"/>
    <property type="molecule type" value="Genomic_DNA"/>
</dbReference>
<dbReference type="InterPro" id="IPR036291">
    <property type="entry name" value="NAD(P)-bd_dom_sf"/>
</dbReference>
<reference evidence="5" key="1">
    <citation type="submission" date="2015-07" db="EMBL/GenBank/DDBJ databases">
        <title>Genome sequencing project for genomic taxonomy and phylogenomics of Bacillus-like bacteria.</title>
        <authorList>
            <person name="Liu B."/>
            <person name="Wang J."/>
            <person name="Zhu Y."/>
            <person name="Liu G."/>
            <person name="Chen Q."/>
            <person name="Chen Z."/>
            <person name="Lan J."/>
            <person name="Che J."/>
            <person name="Ge C."/>
            <person name="Shi H."/>
            <person name="Pan Z."/>
            <person name="Liu X."/>
        </authorList>
    </citation>
    <scope>NUCLEOTIDE SEQUENCE [LARGE SCALE GENOMIC DNA]</scope>
    <source>
        <strain evidence="5">DSM 9887</strain>
    </source>
</reference>
<dbReference type="PRINTS" id="PR00080">
    <property type="entry name" value="SDRFAMILY"/>
</dbReference>
<dbReference type="RefSeq" id="WP_049742846.1">
    <property type="nucleotide sequence ID" value="NZ_BJON01000025.1"/>
</dbReference>
<evidence type="ECO:0000313" key="5">
    <source>
        <dbReference type="Proteomes" id="UP000036834"/>
    </source>
</evidence>
<reference evidence="4" key="2">
    <citation type="submission" date="2015-07" db="EMBL/GenBank/DDBJ databases">
        <title>MeaNS - Measles Nucleotide Surveillance Program.</title>
        <authorList>
            <person name="Tran T."/>
            <person name="Druce J."/>
        </authorList>
    </citation>
    <scope>NUCLEOTIDE SEQUENCE</scope>
    <source>
        <strain evidence="4">DSM 9887</strain>
    </source>
</reference>
<dbReference type="NCBIfam" id="NF005559">
    <property type="entry name" value="PRK07231.1"/>
    <property type="match status" value="1"/>
</dbReference>
<dbReference type="PANTHER" id="PTHR24321:SF8">
    <property type="entry name" value="ESTRADIOL 17-BETA-DEHYDROGENASE 8-RELATED"/>
    <property type="match status" value="1"/>
</dbReference>
<dbReference type="Pfam" id="PF13561">
    <property type="entry name" value="adh_short_C2"/>
    <property type="match status" value="1"/>
</dbReference>
<evidence type="ECO:0000313" key="6">
    <source>
        <dbReference type="Proteomes" id="UP000319578"/>
    </source>
</evidence>
<keyword evidence="2" id="KW-0560">Oxidoreductase</keyword>
<protein>
    <submittedName>
        <fullName evidence="3">Glucose-1-dehydrogenase</fullName>
    </submittedName>
</protein>
<reference evidence="3 6" key="3">
    <citation type="submission" date="2019-06" db="EMBL/GenBank/DDBJ databases">
        <title>Whole genome shotgun sequence of Brevibacillus reuszeri NBRC 15719.</title>
        <authorList>
            <person name="Hosoyama A."/>
            <person name="Uohara A."/>
            <person name="Ohji S."/>
            <person name="Ichikawa N."/>
        </authorList>
    </citation>
    <scope>NUCLEOTIDE SEQUENCE [LARGE SCALE GENOMIC DNA]</scope>
    <source>
        <strain evidence="3 6">NBRC 15719</strain>
    </source>
</reference>
<dbReference type="AlphaFoldDB" id="A0A0K9YIC6"/>
<proteinExistence type="inferred from homology"/>
<keyword evidence="6" id="KW-1185">Reference proteome</keyword>
<accession>A0A0K9YIC6</accession>
<dbReference type="Gene3D" id="3.40.50.720">
    <property type="entry name" value="NAD(P)-binding Rossmann-like Domain"/>
    <property type="match status" value="1"/>
</dbReference>
<dbReference type="SUPFAM" id="SSF51735">
    <property type="entry name" value="NAD(P)-binding Rossmann-fold domains"/>
    <property type="match status" value="1"/>
</dbReference>
<comment type="similarity">
    <text evidence="1">Belongs to the short-chain dehydrogenases/reductases (SDR) family.</text>
</comment>
<dbReference type="GO" id="GO:0008206">
    <property type="term" value="P:bile acid metabolic process"/>
    <property type="evidence" value="ECO:0007669"/>
    <property type="project" value="UniProtKB-ARBA"/>
</dbReference>
<name>A0A0K9YIC6_9BACL</name>
<evidence type="ECO:0000256" key="1">
    <source>
        <dbReference type="ARBA" id="ARBA00006484"/>
    </source>
</evidence>
<dbReference type="Proteomes" id="UP000036834">
    <property type="component" value="Unassembled WGS sequence"/>
</dbReference>
<dbReference type="Proteomes" id="UP000319578">
    <property type="component" value="Unassembled WGS sequence"/>
</dbReference>
<dbReference type="FunFam" id="3.40.50.720:FF:000084">
    <property type="entry name" value="Short-chain dehydrogenase reductase"/>
    <property type="match status" value="1"/>
</dbReference>
<dbReference type="PRINTS" id="PR00081">
    <property type="entry name" value="GDHRDH"/>
</dbReference>
<evidence type="ECO:0000313" key="3">
    <source>
        <dbReference type="EMBL" id="GED72036.1"/>
    </source>
</evidence>
<dbReference type="EMBL" id="BJON01000025">
    <property type="protein sequence ID" value="GED72036.1"/>
    <property type="molecule type" value="Genomic_DNA"/>
</dbReference>
<dbReference type="PANTHER" id="PTHR24321">
    <property type="entry name" value="DEHYDROGENASES, SHORT CHAIN"/>
    <property type="match status" value="1"/>
</dbReference>
<organism evidence="4 5">
    <name type="scientific">Brevibacillus reuszeri</name>
    <dbReference type="NCBI Taxonomy" id="54915"/>
    <lineage>
        <taxon>Bacteria</taxon>
        <taxon>Bacillati</taxon>
        <taxon>Bacillota</taxon>
        <taxon>Bacilli</taxon>
        <taxon>Bacillales</taxon>
        <taxon>Paenibacillaceae</taxon>
        <taxon>Brevibacillus</taxon>
    </lineage>
</organism>
<comment type="caution">
    <text evidence="4">The sequence shown here is derived from an EMBL/GenBank/DDBJ whole genome shotgun (WGS) entry which is preliminary data.</text>
</comment>
<dbReference type="PATRIC" id="fig|54915.3.peg.309"/>
<dbReference type="InterPro" id="IPR002347">
    <property type="entry name" value="SDR_fam"/>
</dbReference>
<dbReference type="OrthoDB" id="112317at2"/>
<dbReference type="GO" id="GO:0016491">
    <property type="term" value="F:oxidoreductase activity"/>
    <property type="evidence" value="ECO:0007669"/>
    <property type="project" value="UniProtKB-KW"/>
</dbReference>
<evidence type="ECO:0000313" key="4">
    <source>
        <dbReference type="EMBL" id="KNB68434.1"/>
    </source>
</evidence>
<evidence type="ECO:0000256" key="2">
    <source>
        <dbReference type="ARBA" id="ARBA00023002"/>
    </source>
</evidence>